<keyword evidence="2" id="KW-1185">Reference proteome</keyword>
<evidence type="ECO:0000313" key="1">
    <source>
        <dbReference type="EMBL" id="WOO30870.1"/>
    </source>
</evidence>
<dbReference type="InterPro" id="IPR013785">
    <property type="entry name" value="Aldolase_TIM"/>
</dbReference>
<sequence length="273" mass="27440">MNARIPLAPSPATWLQRPGLAGGIDQDGGRAAELLGHGFGSVEFGSVTAQPLPGHNVGVAALVQALKNALAAAPQSAPQGRAPCAVGIGLGVPAAVALEHVAAQWLAGFAAVAEVAHYVSLNLSARAHQRLLEPAGLAVLGAAFVAVATLRDQTHQLGREGQHGAVRLAIKLPGTHPGASTAAALALAAGIDQLTVVLPDTGERWACLSALRQQVGAGPDLVAVGGIRCRADVDRARACGASGVQVHRLFTAQGAQCLQGLIQPTCSDGDADS</sequence>
<gene>
    <name evidence="1" type="ORF">P4826_10525</name>
</gene>
<dbReference type="Gene3D" id="3.20.20.70">
    <property type="entry name" value="Aldolase class I"/>
    <property type="match status" value="1"/>
</dbReference>
<reference evidence="1 2" key="1">
    <citation type="submission" date="2023-03" db="EMBL/GenBank/DDBJ databases">
        <title>Diaphorobacter basophil sp. nov., isolated from a sewage-treatment plant.</title>
        <authorList>
            <person name="Yang K."/>
        </authorList>
    </citation>
    <scope>NUCLEOTIDE SEQUENCE [LARGE SCALE GENOMIC DNA]</scope>
    <source>
        <strain evidence="1 2">Y-1</strain>
    </source>
</reference>
<proteinExistence type="predicted"/>
<organism evidence="1 2">
    <name type="scientific">Diaphorobacter limosus</name>
    <dbReference type="NCBI Taxonomy" id="3036128"/>
    <lineage>
        <taxon>Bacteria</taxon>
        <taxon>Pseudomonadati</taxon>
        <taxon>Pseudomonadota</taxon>
        <taxon>Betaproteobacteria</taxon>
        <taxon>Burkholderiales</taxon>
        <taxon>Comamonadaceae</taxon>
        <taxon>Diaphorobacter</taxon>
    </lineage>
</organism>
<dbReference type="Proteomes" id="UP001303211">
    <property type="component" value="Chromosome"/>
</dbReference>
<dbReference type="EMBL" id="CP136921">
    <property type="protein sequence ID" value="WOO30870.1"/>
    <property type="molecule type" value="Genomic_DNA"/>
</dbReference>
<protein>
    <recommendedName>
        <fullName evidence="3">Dihydroorotate dehydrogenase</fullName>
    </recommendedName>
</protein>
<dbReference type="SUPFAM" id="SSF51395">
    <property type="entry name" value="FMN-linked oxidoreductases"/>
    <property type="match status" value="1"/>
</dbReference>
<dbReference type="RefSeq" id="WP_317700366.1">
    <property type="nucleotide sequence ID" value="NZ_CP136921.1"/>
</dbReference>
<name>A0ABZ0IY03_9BURK</name>
<evidence type="ECO:0008006" key="3">
    <source>
        <dbReference type="Google" id="ProtNLM"/>
    </source>
</evidence>
<evidence type="ECO:0000313" key="2">
    <source>
        <dbReference type="Proteomes" id="UP001303211"/>
    </source>
</evidence>
<accession>A0ABZ0IY03</accession>